<comment type="similarity">
    <text evidence="1">Belongs to the aspartate/glutamate racemases family.</text>
</comment>
<dbReference type="OrthoDB" id="9803739at2"/>
<dbReference type="EMBL" id="AYZM01000090">
    <property type="protein sequence ID" value="KRN23246.1"/>
    <property type="molecule type" value="Genomic_DNA"/>
</dbReference>
<name>A0A0R2F4R2_9LACO</name>
<dbReference type="NCBIfam" id="TIGR00035">
    <property type="entry name" value="asp_race"/>
    <property type="match status" value="1"/>
</dbReference>
<accession>A0A0R2F4R2</accession>
<keyword evidence="2" id="KW-0413">Isomerase</keyword>
<sequence>MKHAGMIGGLGPEATMNYYQGIITRYQDRQNSHTTLPELMINSVNMYHMFDLIDNKQFDETATYLANAANQLQRGGADFGFMCGLTPHVVFEQLQAKTTLPLISIIDTALQHAKRLGVHRLGLLGTKFTMQGTFFSQPFIDDGIEIVVPSPDQQTYVHDHLVTELENGIVLPETKRGLLQIIKTLVDQQHIDGLVLGCTELPLILSQQDFEFPVLDIAELHMDKITELILAD</sequence>
<dbReference type="InterPro" id="IPR033134">
    <property type="entry name" value="Asp/Glu_racemase_AS_2"/>
</dbReference>
<dbReference type="SUPFAM" id="SSF53681">
    <property type="entry name" value="Aspartate/glutamate racemase"/>
    <property type="match status" value="2"/>
</dbReference>
<dbReference type="AlphaFoldDB" id="A0A0R2F4R2"/>
<dbReference type="Proteomes" id="UP000051442">
    <property type="component" value="Unassembled WGS sequence"/>
</dbReference>
<dbReference type="RefSeq" id="WP_082405166.1">
    <property type="nucleotide sequence ID" value="NZ_AYZM01000090.1"/>
</dbReference>
<dbReference type="Pfam" id="PF01177">
    <property type="entry name" value="Asp_Glu_race"/>
    <property type="match status" value="1"/>
</dbReference>
<dbReference type="PROSITE" id="PS00924">
    <property type="entry name" value="ASP_GLU_RACEMASE_2"/>
    <property type="match status" value="1"/>
</dbReference>
<evidence type="ECO:0000313" key="4">
    <source>
        <dbReference type="Proteomes" id="UP000051442"/>
    </source>
</evidence>
<gene>
    <name evidence="3" type="ORF">FD14_GL000715</name>
</gene>
<evidence type="ECO:0000256" key="2">
    <source>
        <dbReference type="ARBA" id="ARBA00023235"/>
    </source>
</evidence>
<protein>
    <submittedName>
        <fullName evidence="3">Aspartate racemase</fullName>
    </submittedName>
</protein>
<dbReference type="InterPro" id="IPR001920">
    <property type="entry name" value="Asp/Glu_race"/>
</dbReference>
<dbReference type="InterPro" id="IPR015942">
    <property type="entry name" value="Asp/Glu/hydantoin_racemase"/>
</dbReference>
<evidence type="ECO:0000313" key="3">
    <source>
        <dbReference type="EMBL" id="KRN23246.1"/>
    </source>
</evidence>
<dbReference type="PATRIC" id="fig|1423804.4.peg.767"/>
<keyword evidence="4" id="KW-1185">Reference proteome</keyword>
<organism evidence="3 4">
    <name type="scientific">Secundilactobacillus similis DSM 23365 = JCM 2765</name>
    <dbReference type="NCBI Taxonomy" id="1423804"/>
    <lineage>
        <taxon>Bacteria</taxon>
        <taxon>Bacillati</taxon>
        <taxon>Bacillota</taxon>
        <taxon>Bacilli</taxon>
        <taxon>Lactobacillales</taxon>
        <taxon>Lactobacillaceae</taxon>
        <taxon>Secundilactobacillus</taxon>
    </lineage>
</organism>
<reference evidence="3 4" key="1">
    <citation type="journal article" date="2015" name="Genome Announc.">
        <title>Expanding the biotechnology potential of lactobacilli through comparative genomics of 213 strains and associated genera.</title>
        <authorList>
            <person name="Sun Z."/>
            <person name="Harris H.M."/>
            <person name="McCann A."/>
            <person name="Guo C."/>
            <person name="Argimon S."/>
            <person name="Zhang W."/>
            <person name="Yang X."/>
            <person name="Jeffery I.B."/>
            <person name="Cooney J.C."/>
            <person name="Kagawa T.F."/>
            <person name="Liu W."/>
            <person name="Song Y."/>
            <person name="Salvetti E."/>
            <person name="Wrobel A."/>
            <person name="Rasinkangas P."/>
            <person name="Parkhill J."/>
            <person name="Rea M.C."/>
            <person name="O'Sullivan O."/>
            <person name="Ritari J."/>
            <person name="Douillard F.P."/>
            <person name="Paul Ross R."/>
            <person name="Yang R."/>
            <person name="Briner A.E."/>
            <person name="Felis G.E."/>
            <person name="de Vos W.M."/>
            <person name="Barrangou R."/>
            <person name="Klaenhammer T.R."/>
            <person name="Caufield P.W."/>
            <person name="Cui Y."/>
            <person name="Zhang H."/>
            <person name="O'Toole P.W."/>
        </authorList>
    </citation>
    <scope>NUCLEOTIDE SEQUENCE [LARGE SCALE GENOMIC DNA]</scope>
    <source>
        <strain evidence="3 4">DSM 23365</strain>
    </source>
</reference>
<dbReference type="Gene3D" id="3.40.50.1860">
    <property type="match status" value="2"/>
</dbReference>
<proteinExistence type="inferred from homology"/>
<dbReference type="GO" id="GO:0047661">
    <property type="term" value="F:amino-acid racemase activity"/>
    <property type="evidence" value="ECO:0007669"/>
    <property type="project" value="InterPro"/>
</dbReference>
<comment type="caution">
    <text evidence="3">The sequence shown here is derived from an EMBL/GenBank/DDBJ whole genome shotgun (WGS) entry which is preliminary data.</text>
</comment>
<evidence type="ECO:0000256" key="1">
    <source>
        <dbReference type="ARBA" id="ARBA00007847"/>
    </source>
</evidence>
<dbReference type="STRING" id="1423804.FD14_GL000715"/>
<dbReference type="PANTHER" id="PTHR21198">
    <property type="entry name" value="GLUTAMATE RACEMASE"/>
    <property type="match status" value="1"/>
</dbReference>
<dbReference type="PANTHER" id="PTHR21198:SF7">
    <property type="entry name" value="ASPARTATE-GLUTAMATE RACEMASE FAMILY"/>
    <property type="match status" value="1"/>
</dbReference>
<dbReference type="InterPro" id="IPR004380">
    <property type="entry name" value="Asp_race"/>
</dbReference>